<accession>A0A2M8TQR4</accession>
<proteinExistence type="predicted"/>
<dbReference type="RefSeq" id="WP_100371336.1">
    <property type="nucleotide sequence ID" value="NZ_PENG01000002.1"/>
</dbReference>
<sequence>MELQTYFNELSCDPSPFSVKEARERIKVLMELLRALRSIGIKHFRISDDKYVCWELYPGCTLQEIIKETKNKAYIDFFHATFTAPFLDDDVKAKVEQNNTVLLRDDNEILCVGLAAAYFAKTFAISFDSDTFWHSVEYTIKVNNKEEKVIALCKEDDLKTPVFAQWQAKTCPPKIPTTKLEPNEKKFNLCGDHHGKKELKQLWDRLKHKDCIIECICSLPFCPKATDPIAKVYDDGTIDIVDITSDSGYAMKIRTTATDKFQTQKIADMIRKWIN</sequence>
<reference evidence="1 2" key="1">
    <citation type="submission" date="2017-11" db="EMBL/GenBank/DDBJ databases">
        <title>Genome sequencing of Prevotella intermedia KCOM 2832.</title>
        <authorList>
            <person name="Kook J.-K."/>
            <person name="Park S.-N."/>
            <person name="Lim Y.K."/>
        </authorList>
    </citation>
    <scope>NUCLEOTIDE SEQUENCE [LARGE SCALE GENOMIC DNA]</scope>
    <source>
        <strain evidence="1 2">KCOM 2832</strain>
    </source>
</reference>
<name>A0A2M8TQR4_PREIN</name>
<protein>
    <submittedName>
        <fullName evidence="1">Uncharacterized protein</fullName>
    </submittedName>
</protein>
<dbReference type="EMBL" id="PENG01000002">
    <property type="protein sequence ID" value="PJI26276.1"/>
    <property type="molecule type" value="Genomic_DNA"/>
</dbReference>
<evidence type="ECO:0000313" key="2">
    <source>
        <dbReference type="Proteomes" id="UP000229884"/>
    </source>
</evidence>
<evidence type="ECO:0000313" key="1">
    <source>
        <dbReference type="EMBL" id="PJI26276.1"/>
    </source>
</evidence>
<dbReference type="Proteomes" id="UP000229884">
    <property type="component" value="Unassembled WGS sequence"/>
</dbReference>
<gene>
    <name evidence="1" type="ORF">CTM58_11090</name>
</gene>
<dbReference type="AlphaFoldDB" id="A0A2M8TQR4"/>
<comment type="caution">
    <text evidence="1">The sequence shown here is derived from an EMBL/GenBank/DDBJ whole genome shotgun (WGS) entry which is preliminary data.</text>
</comment>
<organism evidence="1 2">
    <name type="scientific">Prevotella intermedia</name>
    <dbReference type="NCBI Taxonomy" id="28131"/>
    <lineage>
        <taxon>Bacteria</taxon>
        <taxon>Pseudomonadati</taxon>
        <taxon>Bacteroidota</taxon>
        <taxon>Bacteroidia</taxon>
        <taxon>Bacteroidales</taxon>
        <taxon>Prevotellaceae</taxon>
        <taxon>Prevotella</taxon>
    </lineage>
</organism>